<dbReference type="AlphaFoldDB" id="A0A6J4HJD7"/>
<protein>
    <recommendedName>
        <fullName evidence="4">DUF3035 domain-containing protein</fullName>
    </recommendedName>
</protein>
<reference evidence="3" key="1">
    <citation type="submission" date="2020-02" db="EMBL/GenBank/DDBJ databases">
        <authorList>
            <person name="Meier V. D."/>
        </authorList>
    </citation>
    <scope>NUCLEOTIDE SEQUENCE</scope>
    <source>
        <strain evidence="3">AVDCRST_MAG08</strain>
    </source>
</reference>
<gene>
    <name evidence="3" type="ORF">AVDCRST_MAG08-812</name>
</gene>
<dbReference type="Pfam" id="PF11233">
    <property type="entry name" value="DUF3035"/>
    <property type="match status" value="1"/>
</dbReference>
<evidence type="ECO:0000313" key="3">
    <source>
        <dbReference type="EMBL" id="CAA9226528.1"/>
    </source>
</evidence>
<feature type="signal peptide" evidence="2">
    <location>
        <begin position="1"/>
        <end position="23"/>
    </location>
</feature>
<evidence type="ECO:0000256" key="1">
    <source>
        <dbReference type="SAM" id="MobiDB-lite"/>
    </source>
</evidence>
<dbReference type="PROSITE" id="PS51257">
    <property type="entry name" value="PROKAR_LIPOPROTEIN"/>
    <property type="match status" value="1"/>
</dbReference>
<accession>A0A6J4HJD7</accession>
<keyword evidence="2" id="KW-0732">Signal</keyword>
<dbReference type="EMBL" id="CADCTG010000099">
    <property type="protein sequence ID" value="CAA9226528.1"/>
    <property type="molecule type" value="Genomic_DNA"/>
</dbReference>
<organism evidence="3">
    <name type="scientific">uncultured Acetobacteraceae bacterium</name>
    <dbReference type="NCBI Taxonomy" id="169975"/>
    <lineage>
        <taxon>Bacteria</taxon>
        <taxon>Pseudomonadati</taxon>
        <taxon>Pseudomonadota</taxon>
        <taxon>Alphaproteobacteria</taxon>
        <taxon>Acetobacterales</taxon>
        <taxon>Acetobacteraceae</taxon>
        <taxon>environmental samples</taxon>
    </lineage>
</organism>
<feature type="region of interest" description="Disordered" evidence="1">
    <location>
        <begin position="86"/>
        <end position="126"/>
    </location>
</feature>
<feature type="region of interest" description="Disordered" evidence="1">
    <location>
        <begin position="166"/>
        <end position="187"/>
    </location>
</feature>
<sequence>MRNRRTRNGMALGAVAGALLLVAGCGGDASRTFGFTRDAPDEFQVTTRAPLSMPPALGDLPVPRPGADRPQEMTSRQAAEAALVPGVALGQPGARGGGPRTTGEQSLLSQAGRPAGGDIRRRVDEESLRLDQPDRGLTDRLIFWQQPDQPGVALDARRESQRLRENAALGREATEGETPVIQRSRSSNPLTRLLESIF</sequence>
<proteinExistence type="predicted"/>
<feature type="region of interest" description="Disordered" evidence="1">
    <location>
        <begin position="51"/>
        <end position="70"/>
    </location>
</feature>
<name>A0A6J4HJD7_9PROT</name>
<evidence type="ECO:0000256" key="2">
    <source>
        <dbReference type="SAM" id="SignalP"/>
    </source>
</evidence>
<dbReference type="InterPro" id="IPR021395">
    <property type="entry name" value="DUF3035"/>
</dbReference>
<evidence type="ECO:0008006" key="4">
    <source>
        <dbReference type="Google" id="ProtNLM"/>
    </source>
</evidence>
<feature type="chain" id="PRO_5027120099" description="DUF3035 domain-containing protein" evidence="2">
    <location>
        <begin position="24"/>
        <end position="198"/>
    </location>
</feature>